<dbReference type="AlphaFoldDB" id="A0A235B945"/>
<evidence type="ECO:0000259" key="4">
    <source>
        <dbReference type="PROSITE" id="PS51910"/>
    </source>
</evidence>
<accession>A0A235B945</accession>
<dbReference type="GO" id="GO:0012505">
    <property type="term" value="C:endomembrane system"/>
    <property type="evidence" value="ECO:0007669"/>
    <property type="project" value="TreeGrafter"/>
</dbReference>
<keyword evidence="2" id="KW-0326">Glycosidase</keyword>
<dbReference type="GO" id="GO:0005975">
    <property type="term" value="P:carbohydrate metabolic process"/>
    <property type="evidence" value="ECO:0007669"/>
    <property type="project" value="InterPro"/>
</dbReference>
<keyword evidence="1" id="KW-0378">Hydrolase</keyword>
<dbReference type="GO" id="GO:0008061">
    <property type="term" value="F:chitin binding"/>
    <property type="evidence" value="ECO:0007669"/>
    <property type="project" value="InterPro"/>
</dbReference>
<dbReference type="GO" id="GO:0016798">
    <property type="term" value="F:hydrolase activity, acting on glycosyl bonds"/>
    <property type="evidence" value="ECO:0007669"/>
    <property type="project" value="UniProtKB-KW"/>
</dbReference>
<reference evidence="5 6" key="1">
    <citation type="submission" date="2017-07" db="EMBL/GenBank/DDBJ databases">
        <title>The genome sequence of Paludifilum halophilum highlights mechanisms for microbial adaptation to high salt environemnts.</title>
        <authorList>
            <person name="Belbahri L."/>
        </authorList>
    </citation>
    <scope>NUCLEOTIDE SEQUENCE [LARGE SCALE GENOMIC DNA]</scope>
    <source>
        <strain evidence="5 6">DSM 102817</strain>
    </source>
</reference>
<feature type="compositionally biased region" description="Polar residues" evidence="3">
    <location>
        <begin position="61"/>
        <end position="79"/>
    </location>
</feature>
<dbReference type="Gene3D" id="3.10.50.10">
    <property type="match status" value="1"/>
</dbReference>
<dbReference type="CDD" id="cd02874">
    <property type="entry name" value="GH18_CFLE_spore_hydrolase"/>
    <property type="match status" value="1"/>
</dbReference>
<dbReference type="InterPro" id="IPR011583">
    <property type="entry name" value="Chitinase_II/V-like_cat"/>
</dbReference>
<dbReference type="Pfam" id="PF00704">
    <property type="entry name" value="Glyco_hydro_18"/>
    <property type="match status" value="1"/>
</dbReference>
<feature type="region of interest" description="Disordered" evidence="3">
    <location>
        <begin position="26"/>
        <end position="81"/>
    </location>
</feature>
<dbReference type="PANTHER" id="PTHR46066">
    <property type="entry name" value="CHITINASE DOMAIN-CONTAINING PROTEIN 1 FAMILY MEMBER"/>
    <property type="match status" value="1"/>
</dbReference>
<dbReference type="SMART" id="SM00636">
    <property type="entry name" value="Glyco_18"/>
    <property type="match status" value="1"/>
</dbReference>
<gene>
    <name evidence="5" type="ORF">CHM34_03290</name>
</gene>
<dbReference type="EMBL" id="NOWF01000002">
    <property type="protein sequence ID" value="OYD08828.1"/>
    <property type="molecule type" value="Genomic_DNA"/>
</dbReference>
<dbReference type="InterPro" id="IPR001223">
    <property type="entry name" value="Glyco_hydro18_cat"/>
</dbReference>
<protein>
    <submittedName>
        <fullName evidence="5">Spore gernimation protein</fullName>
    </submittedName>
</protein>
<evidence type="ECO:0000313" key="5">
    <source>
        <dbReference type="EMBL" id="OYD08828.1"/>
    </source>
</evidence>
<proteinExistence type="predicted"/>
<dbReference type="PROSITE" id="PS51910">
    <property type="entry name" value="GH18_2"/>
    <property type="match status" value="1"/>
</dbReference>
<feature type="domain" description="GH18" evidence="4">
    <location>
        <begin position="68"/>
        <end position="390"/>
    </location>
</feature>
<dbReference type="PANTHER" id="PTHR46066:SF2">
    <property type="entry name" value="CHITINASE DOMAIN-CONTAINING PROTEIN 1"/>
    <property type="match status" value="1"/>
</dbReference>
<dbReference type="Proteomes" id="UP000215459">
    <property type="component" value="Unassembled WGS sequence"/>
</dbReference>
<keyword evidence="6" id="KW-1185">Reference proteome</keyword>
<evidence type="ECO:0000256" key="2">
    <source>
        <dbReference type="ARBA" id="ARBA00023295"/>
    </source>
</evidence>
<name>A0A235B945_9BACL</name>
<dbReference type="OrthoDB" id="9769314at2"/>
<dbReference type="InterPro" id="IPR041704">
    <property type="entry name" value="CFLE_GH18"/>
</dbReference>
<comment type="caution">
    <text evidence="5">The sequence shown here is derived from an EMBL/GenBank/DDBJ whole genome shotgun (WGS) entry which is preliminary data.</text>
</comment>
<organism evidence="5 6">
    <name type="scientific">Paludifilum halophilum</name>
    <dbReference type="NCBI Taxonomy" id="1642702"/>
    <lineage>
        <taxon>Bacteria</taxon>
        <taxon>Bacillati</taxon>
        <taxon>Bacillota</taxon>
        <taxon>Bacilli</taxon>
        <taxon>Bacillales</taxon>
        <taxon>Thermoactinomycetaceae</taxon>
        <taxon>Paludifilum</taxon>
    </lineage>
</organism>
<dbReference type="SUPFAM" id="SSF51445">
    <property type="entry name" value="(Trans)glycosidases"/>
    <property type="match status" value="1"/>
</dbReference>
<dbReference type="InterPro" id="IPR017853">
    <property type="entry name" value="GH"/>
</dbReference>
<dbReference type="RefSeq" id="WP_094263176.1">
    <property type="nucleotide sequence ID" value="NZ_NOWF01000002.1"/>
</dbReference>
<dbReference type="PROSITE" id="PS51257">
    <property type="entry name" value="PROKAR_LIPOPROTEIN"/>
    <property type="match status" value="1"/>
</dbReference>
<evidence type="ECO:0000313" key="6">
    <source>
        <dbReference type="Proteomes" id="UP000215459"/>
    </source>
</evidence>
<dbReference type="GO" id="GO:0070492">
    <property type="term" value="F:oligosaccharide binding"/>
    <property type="evidence" value="ECO:0007669"/>
    <property type="project" value="TreeGrafter"/>
</dbReference>
<evidence type="ECO:0000256" key="3">
    <source>
        <dbReference type="SAM" id="MobiDB-lite"/>
    </source>
</evidence>
<evidence type="ECO:0000256" key="1">
    <source>
        <dbReference type="ARBA" id="ARBA00022801"/>
    </source>
</evidence>
<sequence length="390" mass="44452">MRKTTFVHVLLCTVLVFTGCGTGGNGNQGSNHSSPEPQANRQHPGPTQPEKITHPEKGSGRNRNSPVIETNGYLQPNTSETDRRIVDRMAKYLTYISPFSYRVKPNGDLIPLEDEAAMEEIHRRRTSPMLVITNFEEGTFSPEIPRSIFNDSKARKRLIKNVLNTLEKKDFYALNIDFEHIRPEDKKKYNDFLREITPRVKKAGYPVSTALAPKTSAKQTGGWHGAHDYAAHGKIVDFVVLMTYEWGWTGGPPMAVAPTPKVRQVLDYATSVIPRDKIMMGAPLYGYDWRLPYREGTNAKKISPVEAAALAKKRGATINYDQKDQAPWFKYTDDNGNDHIVWYENKQSVQAKLDLVKKYNLRGISYWVLGDEFPENWQLLNKQFRIRKHG</sequence>
<dbReference type="Gene3D" id="3.20.20.80">
    <property type="entry name" value="Glycosidases"/>
    <property type="match status" value="1"/>
</dbReference>
<dbReference type="InterPro" id="IPR029070">
    <property type="entry name" value="Chitinase_insertion_sf"/>
</dbReference>